<evidence type="ECO:0000259" key="1">
    <source>
        <dbReference type="Pfam" id="PF13966"/>
    </source>
</evidence>
<dbReference type="AlphaFoldDB" id="A0AAV0L6M5"/>
<dbReference type="EMBL" id="CAMGYJ010000006">
    <property type="protein sequence ID" value="CAI0429775.1"/>
    <property type="molecule type" value="Genomic_DNA"/>
</dbReference>
<organism evidence="2 3">
    <name type="scientific">Linum tenue</name>
    <dbReference type="NCBI Taxonomy" id="586396"/>
    <lineage>
        <taxon>Eukaryota</taxon>
        <taxon>Viridiplantae</taxon>
        <taxon>Streptophyta</taxon>
        <taxon>Embryophyta</taxon>
        <taxon>Tracheophyta</taxon>
        <taxon>Spermatophyta</taxon>
        <taxon>Magnoliopsida</taxon>
        <taxon>eudicotyledons</taxon>
        <taxon>Gunneridae</taxon>
        <taxon>Pentapetalae</taxon>
        <taxon>rosids</taxon>
        <taxon>fabids</taxon>
        <taxon>Malpighiales</taxon>
        <taxon>Linaceae</taxon>
        <taxon>Linum</taxon>
    </lineage>
</organism>
<dbReference type="Proteomes" id="UP001154282">
    <property type="component" value="Unassembled WGS sequence"/>
</dbReference>
<evidence type="ECO:0000313" key="2">
    <source>
        <dbReference type="EMBL" id="CAI0429775.1"/>
    </source>
</evidence>
<proteinExistence type="predicted"/>
<feature type="domain" description="Reverse transcriptase zinc-binding" evidence="1">
    <location>
        <begin position="6"/>
        <end position="71"/>
    </location>
</feature>
<keyword evidence="3" id="KW-1185">Reference proteome</keyword>
<reference evidence="2" key="1">
    <citation type="submission" date="2022-08" db="EMBL/GenBank/DDBJ databases">
        <authorList>
            <person name="Gutierrez-Valencia J."/>
        </authorList>
    </citation>
    <scope>NUCLEOTIDE SEQUENCE</scope>
</reference>
<dbReference type="Pfam" id="PF13966">
    <property type="entry name" value="zf-RVT"/>
    <property type="match status" value="1"/>
</dbReference>
<comment type="caution">
    <text evidence="2">The sequence shown here is derived from an EMBL/GenBank/DDBJ whole genome shotgun (WGS) entry which is preliminary data.</text>
</comment>
<name>A0AAV0L6M5_9ROSI</name>
<accession>A0AAV0L6M5</accession>
<sequence>MDKTSWVRLWNAPIPPKLKVFIWQVFCRILPTTEALIEKGAEVQPRCPVCWAAKETLEHLFFDCRVAQTLWGQAGLEYLGIGLSRHTFPMFLKQLLSRINQPLVFMAVAALLWRIWRSRNWVVFEGKQFGLPVLLRQYHQQVQEWIRLPLDPELGLHFPIPPPGQTAMMSSVTCMWDGATKSGSHAAGGIVLNDLEVTWCLELGFQEVCFQGDAQIIIDKVAARDVHDVQIGAVLEEIVGMFTNHSALQVRFVGRSNNR</sequence>
<dbReference type="InterPro" id="IPR026960">
    <property type="entry name" value="RVT-Znf"/>
</dbReference>
<protein>
    <recommendedName>
        <fullName evidence="1">Reverse transcriptase zinc-binding domain-containing protein</fullName>
    </recommendedName>
</protein>
<feature type="non-terminal residue" evidence="2">
    <location>
        <position position="259"/>
    </location>
</feature>
<gene>
    <name evidence="2" type="ORF">LITE_LOCUS22298</name>
</gene>
<evidence type="ECO:0000313" key="3">
    <source>
        <dbReference type="Proteomes" id="UP001154282"/>
    </source>
</evidence>